<reference evidence="2" key="1">
    <citation type="submission" date="2021-02" db="EMBL/GenBank/DDBJ databases">
        <authorList>
            <person name="Dougan E. K."/>
            <person name="Rhodes N."/>
            <person name="Thang M."/>
            <person name="Chan C."/>
        </authorList>
    </citation>
    <scope>NUCLEOTIDE SEQUENCE</scope>
</reference>
<accession>A0A813HXA2</accession>
<dbReference type="Proteomes" id="UP000654075">
    <property type="component" value="Unassembled WGS sequence"/>
</dbReference>
<dbReference type="AlphaFoldDB" id="A0A813HXA2"/>
<protein>
    <submittedName>
        <fullName evidence="2">Uncharacterized protein</fullName>
    </submittedName>
</protein>
<feature type="compositionally biased region" description="Basic residues" evidence="1">
    <location>
        <begin position="123"/>
        <end position="133"/>
    </location>
</feature>
<dbReference type="EMBL" id="CAJNNV010033076">
    <property type="protein sequence ID" value="CAE8642027.1"/>
    <property type="molecule type" value="Genomic_DNA"/>
</dbReference>
<sequence length="133" mass="14237">MSVQAAQPVTYSEEAQPVNYMTQPQVYYTDPQPVSYMMEPQPMYTSNFQSAPSMVYSGSSYDYSGVAPSYSYTATTDVDHSKGVWLKAGEPLPEGFVIATPPAGAAPPTAAELASKETASKKLSSKKKKAGCC</sequence>
<proteinExistence type="predicted"/>
<feature type="region of interest" description="Disordered" evidence="1">
    <location>
        <begin position="103"/>
        <end position="133"/>
    </location>
</feature>
<evidence type="ECO:0000256" key="1">
    <source>
        <dbReference type="SAM" id="MobiDB-lite"/>
    </source>
</evidence>
<gene>
    <name evidence="2" type="ORF">PGLA1383_LOCUS56579</name>
</gene>
<evidence type="ECO:0000313" key="3">
    <source>
        <dbReference type="Proteomes" id="UP000654075"/>
    </source>
</evidence>
<keyword evidence="3" id="KW-1185">Reference proteome</keyword>
<evidence type="ECO:0000313" key="2">
    <source>
        <dbReference type="EMBL" id="CAE8642027.1"/>
    </source>
</evidence>
<organism evidence="2 3">
    <name type="scientific">Polarella glacialis</name>
    <name type="common">Dinoflagellate</name>
    <dbReference type="NCBI Taxonomy" id="89957"/>
    <lineage>
        <taxon>Eukaryota</taxon>
        <taxon>Sar</taxon>
        <taxon>Alveolata</taxon>
        <taxon>Dinophyceae</taxon>
        <taxon>Suessiales</taxon>
        <taxon>Suessiaceae</taxon>
        <taxon>Polarella</taxon>
    </lineage>
</organism>
<comment type="caution">
    <text evidence="2">The sequence shown here is derived from an EMBL/GenBank/DDBJ whole genome shotgun (WGS) entry which is preliminary data.</text>
</comment>
<name>A0A813HXA2_POLGL</name>